<name>A0ABU9GES7_COBMA</name>
<proteinExistence type="predicted"/>
<dbReference type="SUPFAM" id="SSF51261">
    <property type="entry name" value="Duplicated hybrid motif"/>
    <property type="match status" value="1"/>
</dbReference>
<sequence length="429" mass="47019">MPDSPLQGAPSGVPGASPGPDACLASGPGRRYRFFKRRSPVSGVVLSACLLLMTPLLAPSSVLAADSSATLTQKKQASEADLKRLKHEIQAMQGELKATAARRSDTRNGLEKIERQLNETRQQTGRLEDERDDITQQLTRLTRQRETLIQQQTAQKAAVAEEMAALYRLGRQPELKLLLNQDDPARLERLQVYLNHLSDSRRQALERLARLDASLASTRASLLARQTRLEEVQQGLKQQASKLMAQQNERAALLRTLDARYASHEAKIAELDQDRAHANQMIQTLEKRLKAIKSAPPPRTRITRAMGKMDWPAPGRVISAYGGGEGVNRDGVLIQASQGTPVTAPHAGRVVFADWMRGYGNLLIIDHGDNVLTLYAHLASFSVGPGDSLSRGQQLGSVGSSGGRDGAALYFEVRRAGKPVNPQRWLSSR</sequence>
<dbReference type="PANTHER" id="PTHR21666:SF270">
    <property type="entry name" value="MUREIN HYDROLASE ACTIVATOR ENVC"/>
    <property type="match status" value="1"/>
</dbReference>
<feature type="coiled-coil region" evidence="1">
    <location>
        <begin position="229"/>
        <end position="295"/>
    </location>
</feature>
<reference evidence="4 5" key="1">
    <citation type="submission" date="2024-02" db="EMBL/GenBank/DDBJ databases">
        <title>Bacteria isolated from the canopy kelp, Nereocystis luetkeana.</title>
        <authorList>
            <person name="Pfister C.A."/>
            <person name="Younker I.T."/>
            <person name="Light S.H."/>
        </authorList>
    </citation>
    <scope>NUCLEOTIDE SEQUENCE [LARGE SCALE GENOMIC DNA]</scope>
    <source>
        <strain evidence="4 5">TI.5.07</strain>
    </source>
</reference>
<feature type="domain" description="M23ase beta-sheet core" evidence="3">
    <location>
        <begin position="329"/>
        <end position="422"/>
    </location>
</feature>
<evidence type="ECO:0000259" key="3">
    <source>
        <dbReference type="Pfam" id="PF01551"/>
    </source>
</evidence>
<keyword evidence="1" id="KW-0175">Coiled coil</keyword>
<evidence type="ECO:0000313" key="4">
    <source>
        <dbReference type="EMBL" id="MEL0616975.1"/>
    </source>
</evidence>
<dbReference type="CDD" id="cd12797">
    <property type="entry name" value="M23_peptidase"/>
    <property type="match status" value="1"/>
</dbReference>
<protein>
    <submittedName>
        <fullName evidence="4">Peptidoglycan DD-metalloendopeptidase family protein</fullName>
    </submittedName>
</protein>
<feature type="region of interest" description="Disordered" evidence="2">
    <location>
        <begin position="1"/>
        <end position="21"/>
    </location>
</feature>
<dbReference type="Gene3D" id="2.70.70.10">
    <property type="entry name" value="Glucose Permease (Domain IIA)"/>
    <property type="match status" value="1"/>
</dbReference>
<dbReference type="InterPro" id="IPR016047">
    <property type="entry name" value="M23ase_b-sheet_dom"/>
</dbReference>
<dbReference type="InterPro" id="IPR011055">
    <property type="entry name" value="Dup_hybrid_motif"/>
</dbReference>
<comment type="caution">
    <text evidence="4">The sequence shown here is derived from an EMBL/GenBank/DDBJ whole genome shotgun (WGS) entry which is preliminary data.</text>
</comment>
<dbReference type="InterPro" id="IPR050570">
    <property type="entry name" value="Cell_wall_metabolism_enzyme"/>
</dbReference>
<dbReference type="RefSeq" id="WP_341542385.1">
    <property type="nucleotide sequence ID" value="NZ_JBAKAP010000008.1"/>
</dbReference>
<dbReference type="EMBL" id="JBAKAP010000008">
    <property type="protein sequence ID" value="MEL0616975.1"/>
    <property type="molecule type" value="Genomic_DNA"/>
</dbReference>
<evidence type="ECO:0000256" key="2">
    <source>
        <dbReference type="SAM" id="MobiDB-lite"/>
    </source>
</evidence>
<evidence type="ECO:0000313" key="5">
    <source>
        <dbReference type="Proteomes" id="UP001378242"/>
    </source>
</evidence>
<gene>
    <name evidence="4" type="ORF">V6243_09015</name>
</gene>
<feature type="compositionally biased region" description="Low complexity" evidence="2">
    <location>
        <begin position="8"/>
        <end position="20"/>
    </location>
</feature>
<dbReference type="PANTHER" id="PTHR21666">
    <property type="entry name" value="PEPTIDASE-RELATED"/>
    <property type="match status" value="1"/>
</dbReference>
<feature type="coiled-coil region" evidence="1">
    <location>
        <begin position="68"/>
        <end position="151"/>
    </location>
</feature>
<keyword evidence="5" id="KW-1185">Reference proteome</keyword>
<organism evidence="4 5">
    <name type="scientific">Cobetia marina</name>
    <name type="common">Deleya marina</name>
    <dbReference type="NCBI Taxonomy" id="28258"/>
    <lineage>
        <taxon>Bacteria</taxon>
        <taxon>Pseudomonadati</taxon>
        <taxon>Pseudomonadota</taxon>
        <taxon>Gammaproteobacteria</taxon>
        <taxon>Oceanospirillales</taxon>
        <taxon>Halomonadaceae</taxon>
        <taxon>Cobetia</taxon>
    </lineage>
</organism>
<accession>A0ABU9GES7</accession>
<dbReference type="Proteomes" id="UP001378242">
    <property type="component" value="Unassembled WGS sequence"/>
</dbReference>
<evidence type="ECO:0000256" key="1">
    <source>
        <dbReference type="SAM" id="Coils"/>
    </source>
</evidence>
<dbReference type="Pfam" id="PF01551">
    <property type="entry name" value="Peptidase_M23"/>
    <property type="match status" value="1"/>
</dbReference>
<dbReference type="Gene3D" id="6.10.250.3150">
    <property type="match status" value="1"/>
</dbReference>